<dbReference type="Proteomes" id="UP000295632">
    <property type="component" value="Unassembled WGS sequence"/>
</dbReference>
<dbReference type="InterPro" id="IPR015943">
    <property type="entry name" value="WD40/YVTN_repeat-like_dom_sf"/>
</dbReference>
<dbReference type="AlphaFoldDB" id="A0A4R6U889"/>
<sequence>MRNIIKVICFSTLFIIILSVAFVYSTNTNNSHTNGSSTINQNDVPADSIDHSHSSLANQPKNAITQPTKKMHIPLDTFKIEHPLLEHSFGVPEFVNDEVIVFSIDSSEDAMGNIVAISRDTKEMNKVYYSEHNTYLEQLVGIKNSLYWIERPRTSNGTNSWMIKSMNLSDHSVQIFRKGISEDGISPPVLRVNQSKLTWIENTIENHIVTSTAFMFDPSSVEQTEIASVQLKEKDKNNREGTFFNIQRPVNNGMLIDQSVFKKNNEGHTKSFNLVFYPYDKSSPITIKENVIDLIDFTANEDWVVLCKMGKIIVIDRSTGEVIYEIPGDDPLMTLDTPYIMNNTLYYRFAMEKIMALDLSTGQVQEVTKSRSTTSKILNSDGYLMFSYMEAVNPEENSLAEFNIIKNPQK</sequence>
<dbReference type="OrthoDB" id="2466780at2"/>
<proteinExistence type="predicted"/>
<protein>
    <submittedName>
        <fullName evidence="1">Uncharacterized protein</fullName>
    </submittedName>
</protein>
<name>A0A4R6U889_9BACI</name>
<dbReference type="InterPro" id="IPR011047">
    <property type="entry name" value="Quinoprotein_ADH-like_sf"/>
</dbReference>
<dbReference type="RefSeq" id="WP_133579762.1">
    <property type="nucleotide sequence ID" value="NZ_SNYJ01000004.1"/>
</dbReference>
<organism evidence="1 2">
    <name type="scientific">Aureibacillus halotolerans</name>
    <dbReference type="NCBI Taxonomy" id="1508390"/>
    <lineage>
        <taxon>Bacteria</taxon>
        <taxon>Bacillati</taxon>
        <taxon>Bacillota</taxon>
        <taxon>Bacilli</taxon>
        <taxon>Bacillales</taxon>
        <taxon>Bacillaceae</taxon>
        <taxon>Aureibacillus</taxon>
    </lineage>
</organism>
<accession>A0A4R6U889</accession>
<gene>
    <name evidence="1" type="ORF">EV213_104161</name>
</gene>
<dbReference type="EMBL" id="SNYJ01000004">
    <property type="protein sequence ID" value="TDQ41163.1"/>
    <property type="molecule type" value="Genomic_DNA"/>
</dbReference>
<comment type="caution">
    <text evidence="1">The sequence shown here is derived from an EMBL/GenBank/DDBJ whole genome shotgun (WGS) entry which is preliminary data.</text>
</comment>
<dbReference type="Gene3D" id="2.130.10.10">
    <property type="entry name" value="YVTN repeat-like/Quinoprotein amine dehydrogenase"/>
    <property type="match status" value="1"/>
</dbReference>
<evidence type="ECO:0000313" key="1">
    <source>
        <dbReference type="EMBL" id="TDQ41163.1"/>
    </source>
</evidence>
<keyword evidence="2" id="KW-1185">Reference proteome</keyword>
<dbReference type="SUPFAM" id="SSF50998">
    <property type="entry name" value="Quinoprotein alcohol dehydrogenase-like"/>
    <property type="match status" value="1"/>
</dbReference>
<evidence type="ECO:0000313" key="2">
    <source>
        <dbReference type="Proteomes" id="UP000295632"/>
    </source>
</evidence>
<reference evidence="1 2" key="1">
    <citation type="submission" date="2019-03" db="EMBL/GenBank/DDBJ databases">
        <title>Genomic Encyclopedia of Type Strains, Phase IV (KMG-IV): sequencing the most valuable type-strain genomes for metagenomic binning, comparative biology and taxonomic classification.</title>
        <authorList>
            <person name="Goeker M."/>
        </authorList>
    </citation>
    <scope>NUCLEOTIDE SEQUENCE [LARGE SCALE GENOMIC DNA]</scope>
    <source>
        <strain evidence="1 2">DSM 28697</strain>
    </source>
</reference>